<protein>
    <recommendedName>
        <fullName evidence="3">Nucleotidyltransferase</fullName>
    </recommendedName>
</protein>
<keyword evidence="2" id="KW-1185">Reference proteome</keyword>
<evidence type="ECO:0008006" key="3">
    <source>
        <dbReference type="Google" id="ProtNLM"/>
    </source>
</evidence>
<dbReference type="PANTHER" id="PTHR34817:SF1">
    <property type="entry name" value="NUCLEOTIDYLTRANSFERASE"/>
    <property type="match status" value="1"/>
</dbReference>
<dbReference type="EMBL" id="JAUSUT010000001">
    <property type="protein sequence ID" value="MDQ0376547.1"/>
    <property type="molecule type" value="Genomic_DNA"/>
</dbReference>
<dbReference type="PANTHER" id="PTHR34817">
    <property type="entry name" value="NUCLEOTIDYLTRANSFERASE"/>
    <property type="match status" value="1"/>
</dbReference>
<gene>
    <name evidence="1" type="ORF">FB470_000541</name>
</gene>
<sequence>MRAVTWTPLITGTVGSHAYGLATPTSDMDTLGVAAAPTEAFHGLHAPTGKAATQVSTDPDVAVHEAGKFVSLCLSANPTVTELLWLPEDCYQEVHPLGRELIALRGSLLGAERVRNAYLGYATQQFRRLRDRGTSFSSNTAKRTEKHARHLLRLVRAGMSLYLAGELPVRVDDPQEYHDFGRTVAEDAERGLALAEATLAAAGMAMDSKPSALPDEPDKRAAEAWLLRVRAHFFQTAGVAA</sequence>
<proteinExistence type="predicted"/>
<dbReference type="RefSeq" id="WP_306988451.1">
    <property type="nucleotide sequence ID" value="NZ_JAUSUT010000001.1"/>
</dbReference>
<name>A0ABU0EMT5_9PSEU</name>
<dbReference type="InterPro" id="IPR018775">
    <property type="entry name" value="RlaP"/>
</dbReference>
<accession>A0ABU0EMT5</accession>
<reference evidence="1 2" key="1">
    <citation type="submission" date="2023-07" db="EMBL/GenBank/DDBJ databases">
        <title>Sequencing the genomes of 1000 actinobacteria strains.</title>
        <authorList>
            <person name="Klenk H.-P."/>
        </authorList>
    </citation>
    <scope>NUCLEOTIDE SEQUENCE [LARGE SCALE GENOMIC DNA]</scope>
    <source>
        <strain evidence="1 2">DSM 45805</strain>
    </source>
</reference>
<comment type="caution">
    <text evidence="1">The sequence shown here is derived from an EMBL/GenBank/DDBJ whole genome shotgun (WGS) entry which is preliminary data.</text>
</comment>
<dbReference type="Proteomes" id="UP001229651">
    <property type="component" value="Unassembled WGS sequence"/>
</dbReference>
<dbReference type="Pfam" id="PF10127">
    <property type="entry name" value="RlaP"/>
    <property type="match status" value="1"/>
</dbReference>
<evidence type="ECO:0000313" key="2">
    <source>
        <dbReference type="Proteomes" id="UP001229651"/>
    </source>
</evidence>
<evidence type="ECO:0000313" key="1">
    <source>
        <dbReference type="EMBL" id="MDQ0376547.1"/>
    </source>
</evidence>
<organism evidence="1 2">
    <name type="scientific">Amycolatopsis thermophila</name>
    <dbReference type="NCBI Taxonomy" id="206084"/>
    <lineage>
        <taxon>Bacteria</taxon>
        <taxon>Bacillati</taxon>
        <taxon>Actinomycetota</taxon>
        <taxon>Actinomycetes</taxon>
        <taxon>Pseudonocardiales</taxon>
        <taxon>Pseudonocardiaceae</taxon>
        <taxon>Amycolatopsis</taxon>
    </lineage>
</organism>